<dbReference type="PANTHER" id="PTHR23389">
    <property type="entry name" value="CHROMOSOME TRANSMISSION FIDELITY FACTOR 18"/>
    <property type="match status" value="1"/>
</dbReference>
<proteinExistence type="predicted"/>
<feature type="chain" id="PRO_5004934389" description="AAA+ ATPase domain-containing protein" evidence="2">
    <location>
        <begin position="24"/>
        <end position="1119"/>
    </location>
</feature>
<dbReference type="GeneID" id="19186698"/>
<feature type="domain" description="AAA+ ATPase" evidence="3">
    <location>
        <begin position="586"/>
        <end position="768"/>
    </location>
</feature>
<feature type="signal peptide" evidence="2">
    <location>
        <begin position="1"/>
        <end position="23"/>
    </location>
</feature>
<dbReference type="Proteomes" id="UP000019471">
    <property type="component" value="Unassembled WGS sequence"/>
</dbReference>
<feature type="compositionally biased region" description="Basic and acidic residues" evidence="1">
    <location>
        <begin position="256"/>
        <end position="267"/>
    </location>
</feature>
<feature type="compositionally biased region" description="Polar residues" evidence="1">
    <location>
        <begin position="161"/>
        <end position="180"/>
    </location>
</feature>
<organism evidence="4 5">
    <name type="scientific">Cladophialophora psammophila CBS 110553</name>
    <dbReference type="NCBI Taxonomy" id="1182543"/>
    <lineage>
        <taxon>Eukaryota</taxon>
        <taxon>Fungi</taxon>
        <taxon>Dikarya</taxon>
        <taxon>Ascomycota</taxon>
        <taxon>Pezizomycotina</taxon>
        <taxon>Eurotiomycetes</taxon>
        <taxon>Chaetothyriomycetidae</taxon>
        <taxon>Chaetothyriales</taxon>
        <taxon>Herpotrichiellaceae</taxon>
        <taxon>Cladophialophora</taxon>
    </lineage>
</organism>
<name>W9XYA0_9EURO</name>
<dbReference type="SUPFAM" id="SSF52540">
    <property type="entry name" value="P-loop containing nucleoside triphosphate hydrolases"/>
    <property type="match status" value="1"/>
</dbReference>
<feature type="region of interest" description="Disordered" evidence="1">
    <location>
        <begin position="19"/>
        <end position="53"/>
    </location>
</feature>
<feature type="region of interest" description="Disordered" evidence="1">
    <location>
        <begin position="547"/>
        <end position="577"/>
    </location>
</feature>
<dbReference type="GO" id="GO:0003677">
    <property type="term" value="F:DNA binding"/>
    <property type="evidence" value="ECO:0007669"/>
    <property type="project" value="TreeGrafter"/>
</dbReference>
<feature type="compositionally biased region" description="Basic residues" evidence="1">
    <location>
        <begin position="218"/>
        <end position="227"/>
    </location>
</feature>
<comment type="caution">
    <text evidence="4">The sequence shown here is derived from an EMBL/GenBank/DDBJ whole genome shotgun (WGS) entry which is preliminary data.</text>
</comment>
<dbReference type="GO" id="GO:0005524">
    <property type="term" value="F:ATP binding"/>
    <property type="evidence" value="ECO:0007669"/>
    <property type="project" value="InterPro"/>
</dbReference>
<feature type="region of interest" description="Disordered" evidence="1">
    <location>
        <begin position="301"/>
        <end position="320"/>
    </location>
</feature>
<dbReference type="Pfam" id="PF00004">
    <property type="entry name" value="AAA"/>
    <property type="match status" value="1"/>
</dbReference>
<feature type="region of interest" description="Disordered" evidence="1">
    <location>
        <begin position="641"/>
        <end position="675"/>
    </location>
</feature>
<evidence type="ECO:0000313" key="4">
    <source>
        <dbReference type="EMBL" id="EXJ75269.1"/>
    </source>
</evidence>
<dbReference type="InterPro" id="IPR003593">
    <property type="entry name" value="AAA+_ATPase"/>
</dbReference>
<feature type="region of interest" description="Disordered" evidence="1">
    <location>
        <begin position="1089"/>
        <end position="1119"/>
    </location>
</feature>
<dbReference type="InterPro" id="IPR003959">
    <property type="entry name" value="ATPase_AAA_core"/>
</dbReference>
<feature type="compositionally biased region" description="Low complexity" evidence="1">
    <location>
        <begin position="90"/>
        <end position="101"/>
    </location>
</feature>
<dbReference type="EMBL" id="AMGX01000002">
    <property type="protein sequence ID" value="EXJ75269.1"/>
    <property type="molecule type" value="Genomic_DNA"/>
</dbReference>
<gene>
    <name evidence="4" type="ORF">A1O5_01965</name>
</gene>
<dbReference type="STRING" id="1182543.W9XYA0"/>
<reference evidence="4 5" key="1">
    <citation type="submission" date="2013-03" db="EMBL/GenBank/DDBJ databases">
        <title>The Genome Sequence of Cladophialophora psammophila CBS 110553.</title>
        <authorList>
            <consortium name="The Broad Institute Genomics Platform"/>
            <person name="Cuomo C."/>
            <person name="de Hoog S."/>
            <person name="Gorbushina A."/>
            <person name="Walker B."/>
            <person name="Young S.K."/>
            <person name="Zeng Q."/>
            <person name="Gargeya S."/>
            <person name="Fitzgerald M."/>
            <person name="Haas B."/>
            <person name="Abouelleil A."/>
            <person name="Allen A.W."/>
            <person name="Alvarado L."/>
            <person name="Arachchi H.M."/>
            <person name="Berlin A.M."/>
            <person name="Chapman S.B."/>
            <person name="Gainer-Dewar J."/>
            <person name="Goldberg J."/>
            <person name="Griggs A."/>
            <person name="Gujja S."/>
            <person name="Hansen M."/>
            <person name="Howarth C."/>
            <person name="Imamovic A."/>
            <person name="Ireland A."/>
            <person name="Larimer J."/>
            <person name="McCowan C."/>
            <person name="Murphy C."/>
            <person name="Pearson M."/>
            <person name="Poon T.W."/>
            <person name="Priest M."/>
            <person name="Roberts A."/>
            <person name="Saif S."/>
            <person name="Shea T."/>
            <person name="Sisk P."/>
            <person name="Sykes S."/>
            <person name="Wortman J."/>
            <person name="Nusbaum C."/>
            <person name="Birren B."/>
        </authorList>
    </citation>
    <scope>NUCLEOTIDE SEQUENCE [LARGE SCALE GENOMIC DNA]</scope>
    <source>
        <strain evidence="4 5">CBS 110553</strain>
    </source>
</reference>
<dbReference type="GO" id="GO:0016887">
    <property type="term" value="F:ATP hydrolysis activity"/>
    <property type="evidence" value="ECO:0007669"/>
    <property type="project" value="InterPro"/>
</dbReference>
<accession>W9XYA0</accession>
<dbReference type="PANTHER" id="PTHR23389:SF21">
    <property type="entry name" value="ATPASE FAMILY AAA DOMAIN-CONTAINING PROTEIN 5"/>
    <property type="match status" value="1"/>
</dbReference>
<protein>
    <recommendedName>
        <fullName evidence="3">AAA+ ATPase domain-containing protein</fullName>
    </recommendedName>
</protein>
<dbReference type="SMART" id="SM00382">
    <property type="entry name" value="AAA"/>
    <property type="match status" value="1"/>
</dbReference>
<feature type="region of interest" description="Disordered" evidence="1">
    <location>
        <begin position="88"/>
        <end position="107"/>
    </location>
</feature>
<sequence length="1119" mass="123525">MSSQSLSKLLTLVIAVVANDTSSDRPPPRTLELDGTVEDESAKHYEGPGSMTGHVSYMGAAEATTGRSWSVADGDDLEYENTRIKRRRVSVSPEHPSSEPVTTRATSTTQMAWHDQLQEAAKTFVEVEPPLGCAEKQTTPGQPLLSDEESVIHAPLPIMSKESSSKSTRTIPYVQSSPDASSLPIDIDLTGSPVHQSLPTNSTMDDHSSKQSKLFPTPRKKILRSGHGKLTFSPKKSKSPMRSSRTVETDTGGESSDAKKTANRSKKLEMKNGRFVSSLRVTLSYTAPDSGLKINDILSGKSEKGSSEAGAAQAKVSWSNPGTGKATHPFFLGRLSSNIQKQPELKSETSSIAAASEDETSSRSKPLKPWKDIIFESRKLFQNKTAPSLPLVWPPTEIQHVQPNQVPNCAVTVRTLPLSRPKSKQHAMRINTDEDVLWNFSQDLKHKVDKPLIHIPERRVMSGKQLVRLIESMYGMENQSSCQPASISDLKVVIESTPSSFDKGMAAGPQLWCHEYAPRCWQEVLEPQSKVLHDWLDNLKVHQVQTGKLQLKTRPSTPKRRRKRKSEMDDFITYSDDDDARSTTIGKNAILLTGPPGSGKTASVFAVAQQLGFEVFEIHPGMRRSAKDIQDKVGDMTQNHLVRHADSSSRRSSVSIEDRDTASPTVEPLPKTHNPITSLMAVGMDGKQAKIADMKEIKEPKIKSQKQSLVLLEEVDILFEEDKGFWSGVQSLIRTSKRPVILTCNSVDSIPMDELDLFAVLQYGRAQPGVAAQLLGSICAAEGHLLRQEALQNLYLTKGQDFRASVMELNLWCQMTVGSQQGGLDWMLPYNEQSKLNPDGSVTRIVSQDTFINGLDLLPTDFDNTEGLIQFTQDRLGIPPLDWVKDNVCTGRTEPNPVLTLDDMLILSEAKSAVDLVDDKTALMLASAMKKMANPAPSFACAYPSRRDEVVRLCLDQLNESRLVQSTICEAFEPLLEESRIGLPSAPGRKAPSLDNRSAISLVTEVAPYIRYIVSNDQRLEQVRNELHGMSQHGTKRQRRTRAARAALEGGNKSTVRRDRWFPEELDWHAVMRTGNEWPQAKYVETWDGSAAPTPSSSTGMGVEAAEPAVHKSCNPPVR</sequence>
<keyword evidence="5" id="KW-1185">Reference proteome</keyword>
<evidence type="ECO:0000259" key="3">
    <source>
        <dbReference type="SMART" id="SM00382"/>
    </source>
</evidence>
<dbReference type="HOGENOM" id="CLU_003721_0_0_1"/>
<dbReference type="RefSeq" id="XP_007740771.1">
    <property type="nucleotide sequence ID" value="XM_007742581.1"/>
</dbReference>
<evidence type="ECO:0000256" key="1">
    <source>
        <dbReference type="SAM" id="MobiDB-lite"/>
    </source>
</evidence>
<dbReference type="eggNOG" id="KOG1968">
    <property type="taxonomic scope" value="Eukaryota"/>
</dbReference>
<evidence type="ECO:0000313" key="5">
    <source>
        <dbReference type="Proteomes" id="UP000019471"/>
    </source>
</evidence>
<feature type="region of interest" description="Disordered" evidence="1">
    <location>
        <begin position="342"/>
        <end position="365"/>
    </location>
</feature>
<dbReference type="GO" id="GO:0005634">
    <property type="term" value="C:nucleus"/>
    <property type="evidence" value="ECO:0007669"/>
    <property type="project" value="TreeGrafter"/>
</dbReference>
<keyword evidence="2" id="KW-0732">Signal</keyword>
<dbReference type="InterPro" id="IPR027417">
    <property type="entry name" value="P-loop_NTPase"/>
</dbReference>
<feature type="compositionally biased region" description="Polar residues" evidence="1">
    <location>
        <begin position="193"/>
        <end position="203"/>
    </location>
</feature>
<dbReference type="Gene3D" id="3.40.50.300">
    <property type="entry name" value="P-loop containing nucleotide triphosphate hydrolases"/>
    <property type="match status" value="1"/>
</dbReference>
<evidence type="ECO:0000256" key="2">
    <source>
        <dbReference type="SAM" id="SignalP"/>
    </source>
</evidence>
<dbReference type="AlphaFoldDB" id="W9XYA0"/>
<dbReference type="OrthoDB" id="10064318at2759"/>
<feature type="region of interest" description="Disordered" evidence="1">
    <location>
        <begin position="161"/>
        <end position="267"/>
    </location>
</feature>